<dbReference type="PANTHER" id="PTHR42745">
    <property type="match status" value="1"/>
</dbReference>
<dbReference type="PANTHER" id="PTHR42745:SF1">
    <property type="entry name" value="ARABINOSE 5-PHOSPHATE ISOMERASE KDSD"/>
    <property type="match status" value="1"/>
</dbReference>
<dbReference type="Pfam" id="PF00571">
    <property type="entry name" value="CBS"/>
    <property type="match status" value="2"/>
</dbReference>
<evidence type="ECO:0000259" key="6">
    <source>
        <dbReference type="PROSITE" id="PS51464"/>
    </source>
</evidence>
<dbReference type="PROSITE" id="PS51464">
    <property type="entry name" value="SIS"/>
    <property type="match status" value="1"/>
</dbReference>
<dbReference type="GO" id="GO:0097367">
    <property type="term" value="F:carbohydrate derivative binding"/>
    <property type="evidence" value="ECO:0007669"/>
    <property type="project" value="InterPro"/>
</dbReference>
<dbReference type="EMBL" id="WMEO01000001">
    <property type="protein sequence ID" value="MYL15300.1"/>
    <property type="molecule type" value="Genomic_DNA"/>
</dbReference>
<evidence type="ECO:0000256" key="2">
    <source>
        <dbReference type="ARBA" id="ARBA00022737"/>
    </source>
</evidence>
<feature type="domain" description="SIS" evidence="6">
    <location>
        <begin position="43"/>
        <end position="186"/>
    </location>
</feature>
<dbReference type="SMART" id="SM00116">
    <property type="entry name" value="CBS"/>
    <property type="match status" value="2"/>
</dbReference>
<evidence type="ECO:0000313" key="7">
    <source>
        <dbReference type="EMBL" id="MYL15300.1"/>
    </source>
</evidence>
<dbReference type="Pfam" id="PF01380">
    <property type="entry name" value="SIS"/>
    <property type="match status" value="1"/>
</dbReference>
<protein>
    <submittedName>
        <fullName evidence="7">KpsF/GutQ family sugar-phosphate isomerase</fullName>
    </submittedName>
</protein>
<keyword evidence="2" id="KW-0677">Repeat</keyword>
<dbReference type="NCBIfam" id="TIGR00393">
    <property type="entry name" value="kpsF"/>
    <property type="match status" value="1"/>
</dbReference>
<dbReference type="CDD" id="cd05014">
    <property type="entry name" value="SIS_Kpsf"/>
    <property type="match status" value="1"/>
</dbReference>
<dbReference type="InterPro" id="IPR046342">
    <property type="entry name" value="CBS_dom_sf"/>
</dbReference>
<dbReference type="GO" id="GO:1901135">
    <property type="term" value="P:carbohydrate derivative metabolic process"/>
    <property type="evidence" value="ECO:0007669"/>
    <property type="project" value="InterPro"/>
</dbReference>
<name>A0A6B1IHD5_9EURY</name>
<sequence length="330" mass="35585">MVSDQTEVDGTEIHDAVHHTLSIQEKSIATLQDTETVAEITRVAEVISEEDGQVVISGIGKSGDVGKKVSSTFNSIGVSSHFIHPVEALHGDLGAISSEDVVVLISNSGNTDEMVELLQFLRPFDATTVAITSDPESKLATRADYHINTKIEEEGAVVELVPMASATVTMVIGDCIANALMADRDFSKQEYGHFHPGGTIGKRLLLTVEDLLYENIPKTRPADTLAQVALKISEGGKGIAVIQDDEKHVKGILADGDIRRLIESGSDFHNVVAEEVMITDPITTSVDTAAIRALEIIEESNISQLVVTDDSNRFLGVVHIHDIMERGLTR</sequence>
<feature type="domain" description="CBS" evidence="5">
    <location>
        <begin position="277"/>
        <end position="330"/>
    </location>
</feature>
<gene>
    <name evidence="7" type="ORF">GLW36_01365</name>
</gene>
<evidence type="ECO:0000259" key="5">
    <source>
        <dbReference type="PROSITE" id="PS51371"/>
    </source>
</evidence>
<dbReference type="PROSITE" id="PS51371">
    <property type="entry name" value="CBS"/>
    <property type="match status" value="1"/>
</dbReference>
<reference evidence="7 8" key="1">
    <citation type="submission" date="2019-11" db="EMBL/GenBank/DDBJ databases">
        <title>Genome sequences of 17 halophilic strains isolated from different environments.</title>
        <authorList>
            <person name="Furrow R.E."/>
        </authorList>
    </citation>
    <scope>NUCLEOTIDE SEQUENCE [LARGE SCALE GENOMIC DNA]</scope>
    <source>
        <strain evidence="7 8">22517_05_Cabo</strain>
    </source>
</reference>
<dbReference type="InterPro" id="IPR000644">
    <property type="entry name" value="CBS_dom"/>
</dbReference>
<dbReference type="Proteomes" id="UP000460194">
    <property type="component" value="Unassembled WGS sequence"/>
</dbReference>
<dbReference type="GO" id="GO:0016853">
    <property type="term" value="F:isomerase activity"/>
    <property type="evidence" value="ECO:0007669"/>
    <property type="project" value="UniProtKB-KW"/>
</dbReference>
<dbReference type="GO" id="GO:0005975">
    <property type="term" value="P:carbohydrate metabolic process"/>
    <property type="evidence" value="ECO:0007669"/>
    <property type="project" value="InterPro"/>
</dbReference>
<keyword evidence="7" id="KW-0413">Isomerase</keyword>
<evidence type="ECO:0000313" key="8">
    <source>
        <dbReference type="Proteomes" id="UP000460194"/>
    </source>
</evidence>
<keyword evidence="3 4" id="KW-0129">CBS domain</keyword>
<dbReference type="InterPro" id="IPR004800">
    <property type="entry name" value="KdsD/KpsF-type"/>
</dbReference>
<dbReference type="RefSeq" id="WP_159368470.1">
    <property type="nucleotide sequence ID" value="NZ_WMEO01000001.1"/>
</dbReference>
<organism evidence="7 8">
    <name type="scientific">Halorubrum distributum</name>
    <dbReference type="NCBI Taxonomy" id="29283"/>
    <lineage>
        <taxon>Archaea</taxon>
        <taxon>Methanobacteriati</taxon>
        <taxon>Methanobacteriota</taxon>
        <taxon>Stenosarchaea group</taxon>
        <taxon>Halobacteria</taxon>
        <taxon>Halobacteriales</taxon>
        <taxon>Haloferacaceae</taxon>
        <taxon>Halorubrum</taxon>
        <taxon>Halorubrum distributum group</taxon>
    </lineage>
</organism>
<evidence type="ECO:0000256" key="4">
    <source>
        <dbReference type="PROSITE-ProRule" id="PRU00703"/>
    </source>
</evidence>
<comment type="similarity">
    <text evidence="1">Belongs to the SIS family. GutQ/KpsF subfamily.</text>
</comment>
<dbReference type="PIRSF" id="PIRSF004692">
    <property type="entry name" value="KdsD_KpsF"/>
    <property type="match status" value="1"/>
</dbReference>
<dbReference type="InterPro" id="IPR035474">
    <property type="entry name" value="SIS_Kpsf"/>
</dbReference>
<dbReference type="Gene3D" id="3.40.50.10490">
    <property type="entry name" value="Glucose-6-phosphate isomerase like protein, domain 1"/>
    <property type="match status" value="1"/>
</dbReference>
<dbReference type="InterPro" id="IPR050986">
    <property type="entry name" value="GutQ/KpsF_isomerases"/>
</dbReference>
<dbReference type="CDD" id="cd04604">
    <property type="entry name" value="CBS_pair_SIS_assoc"/>
    <property type="match status" value="1"/>
</dbReference>
<dbReference type="InterPro" id="IPR046348">
    <property type="entry name" value="SIS_dom_sf"/>
</dbReference>
<proteinExistence type="inferred from homology"/>
<dbReference type="AlphaFoldDB" id="A0A6B1IHD5"/>
<evidence type="ECO:0000256" key="3">
    <source>
        <dbReference type="ARBA" id="ARBA00023122"/>
    </source>
</evidence>
<comment type="caution">
    <text evidence="7">The sequence shown here is derived from an EMBL/GenBank/DDBJ whole genome shotgun (WGS) entry which is preliminary data.</text>
</comment>
<dbReference type="InterPro" id="IPR001347">
    <property type="entry name" value="SIS_dom"/>
</dbReference>
<evidence type="ECO:0000256" key="1">
    <source>
        <dbReference type="ARBA" id="ARBA00008165"/>
    </source>
</evidence>
<dbReference type="Gene3D" id="3.10.580.10">
    <property type="entry name" value="CBS-domain"/>
    <property type="match status" value="1"/>
</dbReference>
<accession>A0A6B1IHD5</accession>
<dbReference type="SUPFAM" id="SSF53697">
    <property type="entry name" value="SIS domain"/>
    <property type="match status" value="1"/>
</dbReference>